<comment type="caution">
    <text evidence="2">The sequence shown here is derived from an EMBL/GenBank/DDBJ whole genome shotgun (WGS) entry which is preliminary data.</text>
</comment>
<proteinExistence type="predicted"/>
<reference evidence="2 3" key="1">
    <citation type="submission" date="2023-07" db="EMBL/GenBank/DDBJ databases">
        <authorList>
            <person name="Girao M."/>
            <person name="Carvalho M.F."/>
        </authorList>
    </citation>
    <scope>NUCLEOTIDE SEQUENCE [LARGE SCALE GENOMIC DNA]</scope>
    <source>
        <strain evidence="2 3">YIM65754</strain>
    </source>
</reference>
<dbReference type="RefSeq" id="WP_330133460.1">
    <property type="nucleotide sequence ID" value="NZ_JAUTXY010000004.1"/>
</dbReference>
<keyword evidence="3" id="KW-1185">Reference proteome</keyword>
<protein>
    <recommendedName>
        <fullName evidence="4">WD40 repeat protein</fullName>
    </recommendedName>
</protein>
<evidence type="ECO:0000256" key="1">
    <source>
        <dbReference type="SAM" id="MobiDB-lite"/>
    </source>
</evidence>
<evidence type="ECO:0000313" key="2">
    <source>
        <dbReference type="EMBL" id="MEE2058237.1"/>
    </source>
</evidence>
<evidence type="ECO:0000313" key="3">
    <source>
        <dbReference type="Proteomes" id="UP001336020"/>
    </source>
</evidence>
<sequence>MNPNGTGCISAEDGILGSPGYMWDGNHTLLGIKFGGASAAPDPAAAYDGDQVIIVKTDGTTFANGDGWKCITCGVPEENKLAINSNIVDYPQAFRDGKRALVGTNILDCGDNDIISDACTPEQTRIYPIAADGTGGIMRELRIHPDGIHLGYSNLFRLDGKFEQLGTMGRLTFDETPAEGAPRYELSDISFMLSPDPQKSGRFISVDPENPDHLLFDDGVAVVGEFRGWTNDGKSILGIGSQDSFNYDVFTTDLQTGESTRRTTDPAYTDPVKTSPDDEWTVLMDGRVDDRMYFASALPVPPLIELANSSALGYLYNNGDRRFFQPYLVDQYGERGEYQGQQINGGGDEAPGNGGISDPLWAGRADPQWSPDGTNIVYYQALVSAPACGPDNPQVRICPTSNEQGGRDSRLMIAELTDRRPDPRPAPEPISDDIPWGTPWEEGDPIPVRGHVPPGTYILEGHHSGEARVVLTENDSKTDVNTVDVTYTDYSNDGDNFINGTESSERTPYTWHADLTITDRDGNVVGTRKTSEPEGFVVIPEPGQLAGIATITGTLTTTVGDRIYRSPTTGN</sequence>
<accession>A0ABU7LAC2</accession>
<gene>
    <name evidence="2" type="ORF">Q7514_11960</name>
</gene>
<dbReference type="Gene3D" id="2.120.10.30">
    <property type="entry name" value="TolB, C-terminal domain"/>
    <property type="match status" value="1"/>
</dbReference>
<organism evidence="2 3">
    <name type="scientific">Rhodococcus artemisiae</name>
    <dbReference type="NCBI Taxonomy" id="714159"/>
    <lineage>
        <taxon>Bacteria</taxon>
        <taxon>Bacillati</taxon>
        <taxon>Actinomycetota</taxon>
        <taxon>Actinomycetes</taxon>
        <taxon>Mycobacteriales</taxon>
        <taxon>Nocardiaceae</taxon>
        <taxon>Rhodococcus</taxon>
    </lineage>
</organism>
<dbReference type="EMBL" id="JAUTXY010000004">
    <property type="protein sequence ID" value="MEE2058237.1"/>
    <property type="molecule type" value="Genomic_DNA"/>
</dbReference>
<feature type="region of interest" description="Disordered" evidence="1">
    <location>
        <begin position="419"/>
        <end position="438"/>
    </location>
</feature>
<name>A0ABU7LAC2_9NOCA</name>
<evidence type="ECO:0008006" key="4">
    <source>
        <dbReference type="Google" id="ProtNLM"/>
    </source>
</evidence>
<dbReference type="Proteomes" id="UP001336020">
    <property type="component" value="Unassembled WGS sequence"/>
</dbReference>
<dbReference type="InterPro" id="IPR011042">
    <property type="entry name" value="6-blade_b-propeller_TolB-like"/>
</dbReference>